<dbReference type="InterPro" id="IPR052715">
    <property type="entry name" value="RAYT_transposase"/>
</dbReference>
<dbReference type="Gene3D" id="3.30.70.1290">
    <property type="entry name" value="Transposase IS200-like"/>
    <property type="match status" value="1"/>
</dbReference>
<reference evidence="2 3" key="1">
    <citation type="submission" date="2020-10" db="EMBL/GenBank/DDBJ databases">
        <title>The genome of sulfurovum sp.</title>
        <authorList>
            <person name="Xie S."/>
            <person name="Shao Z."/>
            <person name="Jiang L."/>
        </authorList>
    </citation>
    <scope>NUCLEOTIDE SEQUENCE [LARGE SCALE GENOMIC DNA]</scope>
    <source>
        <strain evidence="2 3">ST-419</strain>
    </source>
</reference>
<dbReference type="KEGG" id="sinu:IMZ28_06235"/>
<accession>A0A7M1S1E9</accession>
<dbReference type="InterPro" id="IPR036515">
    <property type="entry name" value="Transposase_17_sf"/>
</dbReference>
<dbReference type="GO" id="GO:0006313">
    <property type="term" value="P:DNA transposition"/>
    <property type="evidence" value="ECO:0007669"/>
    <property type="project" value="InterPro"/>
</dbReference>
<dbReference type="EMBL" id="CP063164">
    <property type="protein sequence ID" value="QOR61064.1"/>
    <property type="molecule type" value="Genomic_DNA"/>
</dbReference>
<organism evidence="2 3">
    <name type="scientific">Sulfurovum indicum</name>
    <dbReference type="NCBI Taxonomy" id="2779528"/>
    <lineage>
        <taxon>Bacteria</taxon>
        <taxon>Pseudomonadati</taxon>
        <taxon>Campylobacterota</taxon>
        <taxon>Epsilonproteobacteria</taxon>
        <taxon>Campylobacterales</taxon>
        <taxon>Sulfurovaceae</taxon>
        <taxon>Sulfurovum</taxon>
    </lineage>
</organism>
<dbReference type="SUPFAM" id="SSF143422">
    <property type="entry name" value="Transposase IS200-like"/>
    <property type="match status" value="1"/>
</dbReference>
<dbReference type="NCBIfam" id="NF047646">
    <property type="entry name" value="REP_Tyr_transpos"/>
    <property type="match status" value="1"/>
</dbReference>
<dbReference type="GO" id="GO:0043565">
    <property type="term" value="F:sequence-specific DNA binding"/>
    <property type="evidence" value="ECO:0007669"/>
    <property type="project" value="TreeGrafter"/>
</dbReference>
<proteinExistence type="predicted"/>
<dbReference type="Proteomes" id="UP000595074">
    <property type="component" value="Chromosome"/>
</dbReference>
<gene>
    <name evidence="2" type="ORF">IMZ28_06235</name>
</gene>
<dbReference type="PANTHER" id="PTHR36966:SF1">
    <property type="entry name" value="REP-ASSOCIATED TYROSINE TRANSPOSASE"/>
    <property type="match status" value="1"/>
</dbReference>
<evidence type="ECO:0000259" key="1">
    <source>
        <dbReference type="SMART" id="SM01321"/>
    </source>
</evidence>
<dbReference type="RefSeq" id="WP_197547736.1">
    <property type="nucleotide sequence ID" value="NZ_CP063164.1"/>
</dbReference>
<protein>
    <submittedName>
        <fullName evidence="2">Transposase</fullName>
    </submittedName>
</protein>
<evidence type="ECO:0000313" key="2">
    <source>
        <dbReference type="EMBL" id="QOR61064.1"/>
    </source>
</evidence>
<dbReference type="AlphaFoldDB" id="A0A7M1S1E9"/>
<dbReference type="GO" id="GO:0004803">
    <property type="term" value="F:transposase activity"/>
    <property type="evidence" value="ECO:0007669"/>
    <property type="project" value="InterPro"/>
</dbReference>
<dbReference type="Pfam" id="PF01797">
    <property type="entry name" value="Y1_Tnp"/>
    <property type="match status" value="1"/>
</dbReference>
<sequence>MSYITHPRKNIRLPYYNYASEGIYFITICTRHREPFFGNITDQRLILNDAGKILKETWLDIPNRFPFVSIHDFIIMPNHFHAIIETDHTTSIRLGDIVGAFKSITTNQYINGIRHKNWKPFEKRLWQRNYYEHIIRSEKSYQTLSQYIQNNPLSWKEDIFYI</sequence>
<dbReference type="SMART" id="SM01321">
    <property type="entry name" value="Y1_Tnp"/>
    <property type="match status" value="1"/>
</dbReference>
<dbReference type="InterPro" id="IPR002686">
    <property type="entry name" value="Transposase_17"/>
</dbReference>
<evidence type="ECO:0000313" key="3">
    <source>
        <dbReference type="Proteomes" id="UP000595074"/>
    </source>
</evidence>
<dbReference type="PANTHER" id="PTHR36966">
    <property type="entry name" value="REP-ASSOCIATED TYROSINE TRANSPOSASE"/>
    <property type="match status" value="1"/>
</dbReference>
<feature type="domain" description="Transposase IS200-like" evidence="1">
    <location>
        <begin position="19"/>
        <end position="151"/>
    </location>
</feature>
<keyword evidence="3" id="KW-1185">Reference proteome</keyword>
<name>A0A7M1S1E9_9BACT</name>